<gene>
    <name evidence="4" type="ORF">QE152_g37496</name>
</gene>
<reference evidence="4 5" key="1">
    <citation type="journal article" date="2024" name="BMC Genomics">
        <title>De novo assembly and annotation of Popillia japonica's genome with initial clues to its potential as an invasive pest.</title>
        <authorList>
            <person name="Cucini C."/>
            <person name="Boschi S."/>
            <person name="Funari R."/>
            <person name="Cardaioli E."/>
            <person name="Iannotti N."/>
            <person name="Marturano G."/>
            <person name="Paoli F."/>
            <person name="Bruttini M."/>
            <person name="Carapelli A."/>
            <person name="Frati F."/>
            <person name="Nardi F."/>
        </authorList>
    </citation>
    <scope>NUCLEOTIDE SEQUENCE [LARGE SCALE GENOMIC DNA]</scope>
    <source>
        <strain evidence="4">DMR45628</strain>
    </source>
</reference>
<comment type="caution">
    <text evidence="4">The sequence shown here is derived from an EMBL/GenBank/DDBJ whole genome shotgun (WGS) entry which is preliminary data.</text>
</comment>
<proteinExistence type="predicted"/>
<feature type="domain" description="HTH CENPB-type" evidence="3">
    <location>
        <begin position="65"/>
        <end position="135"/>
    </location>
</feature>
<evidence type="ECO:0000313" key="5">
    <source>
        <dbReference type="Proteomes" id="UP001458880"/>
    </source>
</evidence>
<comment type="subcellular location">
    <subcellularLocation>
        <location evidence="1">Nucleus</location>
    </subcellularLocation>
</comment>
<evidence type="ECO:0000256" key="1">
    <source>
        <dbReference type="ARBA" id="ARBA00004123"/>
    </source>
</evidence>
<accession>A0AAW1IAF8</accession>
<sequence>MASEEKKYVSLTLNEKVNVVQAIEEEKLSVLQATIKFRRGKTQIYNTLPQKDTVISESMASNGKIKRKDNRTGNEEINKEVLEWFVRDKSKGLPISGTMLQSQALNVAKKLGNATFKASSGWLDCFKSRRNIVWN</sequence>
<keyword evidence="5" id="KW-1185">Reference proteome</keyword>
<protein>
    <submittedName>
        <fullName evidence="4">Tc5 transposase DNA-binding domain</fullName>
    </submittedName>
</protein>
<keyword evidence="2 4" id="KW-0238">DNA-binding</keyword>
<organism evidence="4 5">
    <name type="scientific">Popillia japonica</name>
    <name type="common">Japanese beetle</name>
    <dbReference type="NCBI Taxonomy" id="7064"/>
    <lineage>
        <taxon>Eukaryota</taxon>
        <taxon>Metazoa</taxon>
        <taxon>Ecdysozoa</taxon>
        <taxon>Arthropoda</taxon>
        <taxon>Hexapoda</taxon>
        <taxon>Insecta</taxon>
        <taxon>Pterygota</taxon>
        <taxon>Neoptera</taxon>
        <taxon>Endopterygota</taxon>
        <taxon>Coleoptera</taxon>
        <taxon>Polyphaga</taxon>
        <taxon>Scarabaeiformia</taxon>
        <taxon>Scarabaeidae</taxon>
        <taxon>Rutelinae</taxon>
        <taxon>Popillia</taxon>
    </lineage>
</organism>
<dbReference type="PROSITE" id="PS51253">
    <property type="entry name" value="HTH_CENPB"/>
    <property type="match status" value="1"/>
</dbReference>
<dbReference type="InterPro" id="IPR006600">
    <property type="entry name" value="HTH_CenpB_DNA-bd_dom"/>
</dbReference>
<name>A0AAW1IAF8_POPJA</name>
<dbReference type="EMBL" id="JASPKY010000732">
    <property type="protein sequence ID" value="KAK9686060.1"/>
    <property type="molecule type" value="Genomic_DNA"/>
</dbReference>
<dbReference type="AlphaFoldDB" id="A0AAW1IAF8"/>
<evidence type="ECO:0000256" key="2">
    <source>
        <dbReference type="ARBA" id="ARBA00023125"/>
    </source>
</evidence>
<dbReference type="SMART" id="SM00674">
    <property type="entry name" value="CENPB"/>
    <property type="match status" value="1"/>
</dbReference>
<dbReference type="GO" id="GO:0005634">
    <property type="term" value="C:nucleus"/>
    <property type="evidence" value="ECO:0007669"/>
    <property type="project" value="UniProtKB-SubCell"/>
</dbReference>
<dbReference type="Proteomes" id="UP001458880">
    <property type="component" value="Unassembled WGS sequence"/>
</dbReference>
<dbReference type="PANTHER" id="PTHR19303:SF73">
    <property type="entry name" value="PROTEIN PDC2"/>
    <property type="match status" value="1"/>
</dbReference>
<evidence type="ECO:0000259" key="3">
    <source>
        <dbReference type="PROSITE" id="PS51253"/>
    </source>
</evidence>
<dbReference type="InterPro" id="IPR050863">
    <property type="entry name" value="CenT-Element_Derived"/>
</dbReference>
<dbReference type="Pfam" id="PF03221">
    <property type="entry name" value="HTH_Tnp_Tc5"/>
    <property type="match status" value="1"/>
</dbReference>
<dbReference type="InterPro" id="IPR009057">
    <property type="entry name" value="Homeodomain-like_sf"/>
</dbReference>
<dbReference type="PANTHER" id="PTHR19303">
    <property type="entry name" value="TRANSPOSON"/>
    <property type="match status" value="1"/>
</dbReference>
<dbReference type="GO" id="GO:0003677">
    <property type="term" value="F:DNA binding"/>
    <property type="evidence" value="ECO:0007669"/>
    <property type="project" value="UniProtKB-KW"/>
</dbReference>
<dbReference type="Gene3D" id="1.10.10.60">
    <property type="entry name" value="Homeodomain-like"/>
    <property type="match status" value="1"/>
</dbReference>
<dbReference type="SUPFAM" id="SSF46689">
    <property type="entry name" value="Homeodomain-like"/>
    <property type="match status" value="1"/>
</dbReference>
<evidence type="ECO:0000313" key="4">
    <source>
        <dbReference type="EMBL" id="KAK9686060.1"/>
    </source>
</evidence>